<organism evidence="2 3">
    <name type="scientific">Phyllosticta capitalensis</name>
    <dbReference type="NCBI Taxonomy" id="121624"/>
    <lineage>
        <taxon>Eukaryota</taxon>
        <taxon>Fungi</taxon>
        <taxon>Dikarya</taxon>
        <taxon>Ascomycota</taxon>
        <taxon>Pezizomycotina</taxon>
        <taxon>Dothideomycetes</taxon>
        <taxon>Dothideomycetes incertae sedis</taxon>
        <taxon>Botryosphaeriales</taxon>
        <taxon>Phyllostictaceae</taxon>
        <taxon>Phyllosticta</taxon>
    </lineage>
</organism>
<comment type="caution">
    <text evidence="2">The sequence shown here is derived from an EMBL/GenBank/DDBJ whole genome shotgun (WGS) entry which is preliminary data.</text>
</comment>
<accession>A0ABR1YUR6</accession>
<evidence type="ECO:0000256" key="1">
    <source>
        <dbReference type="SAM" id="MobiDB-lite"/>
    </source>
</evidence>
<proteinExistence type="predicted"/>
<sequence>MLFEGIRVCRSLQLYVPHAQIQSAEQATTLDWYSFLSLVGDLRRPTRHRRLSGDASEALATRDSPSRPDHDHTLHYHRLRVRRLQHKNDLWFNQAGHTSPLYDDKAVKGGRAHKAGPHRQLPFFRDVVRSAKHIVFVGLTFSPRNAPSVKLQAKVAKFQSRSCASPASFLVSQPFLLKRELVSPSSSTQCGDLRAAAATR</sequence>
<dbReference type="EMBL" id="JBBWRZ010000003">
    <property type="protein sequence ID" value="KAK8239939.1"/>
    <property type="molecule type" value="Genomic_DNA"/>
</dbReference>
<name>A0ABR1YUR6_9PEZI</name>
<evidence type="ECO:0000313" key="2">
    <source>
        <dbReference type="EMBL" id="KAK8239939.1"/>
    </source>
</evidence>
<gene>
    <name evidence="2" type="ORF">HDK90DRAFT_168421</name>
</gene>
<feature type="region of interest" description="Disordered" evidence="1">
    <location>
        <begin position="49"/>
        <end position="72"/>
    </location>
</feature>
<evidence type="ECO:0000313" key="3">
    <source>
        <dbReference type="Proteomes" id="UP001492380"/>
    </source>
</evidence>
<protein>
    <submittedName>
        <fullName evidence="2">Uncharacterized protein</fullName>
    </submittedName>
</protein>
<keyword evidence="3" id="KW-1185">Reference proteome</keyword>
<reference evidence="2 3" key="1">
    <citation type="submission" date="2024-04" db="EMBL/GenBank/DDBJ databases">
        <title>Phyllosticta paracitricarpa is synonymous to the EU quarantine fungus P. citricarpa based on phylogenomic analyses.</title>
        <authorList>
            <consortium name="Lawrence Berkeley National Laboratory"/>
            <person name="Van Ingen-Buijs V.A."/>
            <person name="Van Westerhoven A.C."/>
            <person name="Haridas S."/>
            <person name="Skiadas P."/>
            <person name="Martin F."/>
            <person name="Groenewald J.Z."/>
            <person name="Crous P.W."/>
            <person name="Seidl M.F."/>
        </authorList>
    </citation>
    <scope>NUCLEOTIDE SEQUENCE [LARGE SCALE GENOMIC DNA]</scope>
    <source>
        <strain evidence="2 3">CBS 123374</strain>
    </source>
</reference>
<dbReference type="Proteomes" id="UP001492380">
    <property type="component" value="Unassembled WGS sequence"/>
</dbReference>